<dbReference type="RefSeq" id="WP_169334754.1">
    <property type="nucleotide sequence ID" value="NZ_JBIAMX010000031.1"/>
</dbReference>
<accession>A0ABW6PX74</accession>
<gene>
    <name evidence="2" type="ORF">ACFYTF_29825</name>
</gene>
<name>A0ABW6PX74_9NOCA</name>
<feature type="region of interest" description="Disordered" evidence="1">
    <location>
        <begin position="1"/>
        <end position="53"/>
    </location>
</feature>
<dbReference type="EMBL" id="JBIAMX010000031">
    <property type="protein sequence ID" value="MFF0547045.1"/>
    <property type="molecule type" value="Genomic_DNA"/>
</dbReference>
<proteinExistence type="predicted"/>
<keyword evidence="3" id="KW-1185">Reference proteome</keyword>
<comment type="caution">
    <text evidence="2">The sequence shown here is derived from an EMBL/GenBank/DDBJ whole genome shotgun (WGS) entry which is preliminary data.</text>
</comment>
<evidence type="ECO:0000313" key="2">
    <source>
        <dbReference type="EMBL" id="MFF0547045.1"/>
    </source>
</evidence>
<evidence type="ECO:0000313" key="3">
    <source>
        <dbReference type="Proteomes" id="UP001601444"/>
    </source>
</evidence>
<dbReference type="Proteomes" id="UP001601444">
    <property type="component" value="Unassembled WGS sequence"/>
</dbReference>
<organism evidence="2 3">
    <name type="scientific">Nocardia thailandica</name>
    <dbReference type="NCBI Taxonomy" id="257275"/>
    <lineage>
        <taxon>Bacteria</taxon>
        <taxon>Bacillati</taxon>
        <taxon>Actinomycetota</taxon>
        <taxon>Actinomycetes</taxon>
        <taxon>Mycobacteriales</taxon>
        <taxon>Nocardiaceae</taxon>
        <taxon>Nocardia</taxon>
    </lineage>
</organism>
<feature type="compositionally biased region" description="Basic and acidic residues" evidence="1">
    <location>
        <begin position="1"/>
        <end position="30"/>
    </location>
</feature>
<reference evidence="2 3" key="1">
    <citation type="submission" date="2024-10" db="EMBL/GenBank/DDBJ databases">
        <title>The Natural Products Discovery Center: Release of the First 8490 Sequenced Strains for Exploring Actinobacteria Biosynthetic Diversity.</title>
        <authorList>
            <person name="Kalkreuter E."/>
            <person name="Kautsar S.A."/>
            <person name="Yang D."/>
            <person name="Bader C.D."/>
            <person name="Teijaro C.N."/>
            <person name="Fluegel L."/>
            <person name="Davis C.M."/>
            <person name="Simpson J.R."/>
            <person name="Lauterbach L."/>
            <person name="Steele A.D."/>
            <person name="Gui C."/>
            <person name="Meng S."/>
            <person name="Li G."/>
            <person name="Viehrig K."/>
            <person name="Ye F."/>
            <person name="Su P."/>
            <person name="Kiefer A.F."/>
            <person name="Nichols A."/>
            <person name="Cepeda A.J."/>
            <person name="Yan W."/>
            <person name="Fan B."/>
            <person name="Jiang Y."/>
            <person name="Adhikari A."/>
            <person name="Zheng C.-J."/>
            <person name="Schuster L."/>
            <person name="Cowan T.M."/>
            <person name="Smanski M.J."/>
            <person name="Chevrette M.G."/>
            <person name="De Carvalho L.P.S."/>
            <person name="Shen B."/>
        </authorList>
    </citation>
    <scope>NUCLEOTIDE SEQUENCE [LARGE SCALE GENOMIC DNA]</scope>
    <source>
        <strain evidence="2 3">NPDC004045</strain>
    </source>
</reference>
<protein>
    <submittedName>
        <fullName evidence="2">Uncharacterized protein</fullName>
    </submittedName>
</protein>
<evidence type="ECO:0000256" key="1">
    <source>
        <dbReference type="SAM" id="MobiDB-lite"/>
    </source>
</evidence>
<sequence>MPEEKRRTEDDEKTREPRGGRPGPADEGRDGGMATRELAPELAATENAQEPPD</sequence>